<dbReference type="EMBL" id="BLKU01000002">
    <property type="protein sequence ID" value="GFG63666.1"/>
    <property type="molecule type" value="Genomic_DNA"/>
</dbReference>
<dbReference type="InterPro" id="IPR025110">
    <property type="entry name" value="AMP-bd_C"/>
</dbReference>
<feature type="domain" description="AMP-dependent synthetase/ligase" evidence="2">
    <location>
        <begin position="69"/>
        <end position="427"/>
    </location>
</feature>
<evidence type="ECO:0000259" key="2">
    <source>
        <dbReference type="Pfam" id="PF00501"/>
    </source>
</evidence>
<dbReference type="InterPro" id="IPR050237">
    <property type="entry name" value="ATP-dep_AMP-bd_enzyme"/>
</dbReference>
<dbReference type="PANTHER" id="PTHR43767:SF1">
    <property type="entry name" value="NONRIBOSOMAL PEPTIDE SYNTHASE PES1 (EUROFUNG)-RELATED"/>
    <property type="match status" value="1"/>
</dbReference>
<evidence type="ECO:0000259" key="3">
    <source>
        <dbReference type="Pfam" id="PF13193"/>
    </source>
</evidence>
<evidence type="ECO:0000313" key="5">
    <source>
        <dbReference type="Proteomes" id="UP000465306"/>
    </source>
</evidence>
<dbReference type="PROSITE" id="PS00455">
    <property type="entry name" value="AMP_BINDING"/>
    <property type="match status" value="1"/>
</dbReference>
<evidence type="ECO:0000256" key="1">
    <source>
        <dbReference type="SAM" id="MobiDB-lite"/>
    </source>
</evidence>
<name>A0ABQ1BJ03_9MYCO</name>
<reference evidence="4 5" key="1">
    <citation type="journal article" date="2019" name="Emerg. Microbes Infect.">
        <title>Comprehensive subspecies identification of 175 nontuberculous mycobacteria species based on 7547 genomic profiles.</title>
        <authorList>
            <person name="Matsumoto Y."/>
            <person name="Kinjo T."/>
            <person name="Motooka D."/>
            <person name="Nabeya D."/>
            <person name="Jung N."/>
            <person name="Uechi K."/>
            <person name="Horii T."/>
            <person name="Iida T."/>
            <person name="Fujita J."/>
            <person name="Nakamura S."/>
        </authorList>
    </citation>
    <scope>NUCLEOTIDE SEQUENCE [LARGE SCALE GENOMIC DNA]</scope>
    <source>
        <strain evidence="4 5">JCM 13573</strain>
    </source>
</reference>
<protein>
    <submittedName>
        <fullName evidence="4">Acyl-CoA synthetase</fullName>
    </submittedName>
</protein>
<dbReference type="PANTHER" id="PTHR43767">
    <property type="entry name" value="LONG-CHAIN-FATTY-ACID--COA LIGASE"/>
    <property type="match status" value="1"/>
</dbReference>
<dbReference type="Pfam" id="PF00501">
    <property type="entry name" value="AMP-binding"/>
    <property type="match status" value="1"/>
</dbReference>
<comment type="caution">
    <text evidence="4">The sequence shown here is derived from an EMBL/GenBank/DDBJ whole genome shotgun (WGS) entry which is preliminary data.</text>
</comment>
<feature type="region of interest" description="Disordered" evidence="1">
    <location>
        <begin position="550"/>
        <end position="629"/>
    </location>
</feature>
<keyword evidence="5" id="KW-1185">Reference proteome</keyword>
<dbReference type="Proteomes" id="UP000465306">
    <property type="component" value="Unassembled WGS sequence"/>
</dbReference>
<accession>A0ABQ1BJ03</accession>
<dbReference type="Gene3D" id="3.30.300.30">
    <property type="match status" value="1"/>
</dbReference>
<feature type="compositionally biased region" description="Basic and acidic residues" evidence="1">
    <location>
        <begin position="573"/>
        <end position="629"/>
    </location>
</feature>
<dbReference type="InterPro" id="IPR000873">
    <property type="entry name" value="AMP-dep_synth/lig_dom"/>
</dbReference>
<dbReference type="InterPro" id="IPR042099">
    <property type="entry name" value="ANL_N_sf"/>
</dbReference>
<gene>
    <name evidence="4" type="primary">fadD2</name>
    <name evidence="4" type="ORF">MKUB_11560</name>
</gene>
<evidence type="ECO:0000313" key="4">
    <source>
        <dbReference type="EMBL" id="GFG63666.1"/>
    </source>
</evidence>
<dbReference type="Gene3D" id="3.40.50.12780">
    <property type="entry name" value="N-terminal domain of ligase-like"/>
    <property type="match status" value="1"/>
</dbReference>
<dbReference type="InterPro" id="IPR020845">
    <property type="entry name" value="AMP-binding_CS"/>
</dbReference>
<dbReference type="SUPFAM" id="SSF56801">
    <property type="entry name" value="Acetyl-CoA synthetase-like"/>
    <property type="match status" value="1"/>
</dbReference>
<dbReference type="CDD" id="cd04433">
    <property type="entry name" value="AFD_class_I"/>
    <property type="match status" value="1"/>
</dbReference>
<feature type="domain" description="AMP-binding enzyme C-terminal" evidence="3">
    <location>
        <begin position="475"/>
        <end position="550"/>
    </location>
</feature>
<organism evidence="4 5">
    <name type="scientific">Mycobacterium kubicae</name>
    <dbReference type="NCBI Taxonomy" id="120959"/>
    <lineage>
        <taxon>Bacteria</taxon>
        <taxon>Bacillati</taxon>
        <taxon>Actinomycetota</taxon>
        <taxon>Actinomycetes</taxon>
        <taxon>Mycobacteriales</taxon>
        <taxon>Mycobacteriaceae</taxon>
        <taxon>Mycobacterium</taxon>
        <taxon>Mycobacterium simiae complex</taxon>
    </lineage>
</organism>
<dbReference type="Pfam" id="PF13193">
    <property type="entry name" value="AMP-binding_C"/>
    <property type="match status" value="1"/>
</dbReference>
<proteinExistence type="predicted"/>
<sequence>MPNLSDLPGLPGQAVSKIQQYVERGAAELHYVRKIFESGAFRLEPPQNYAAMAVEIRKWGEFGMLPSLNARRHPDRAACIDDDGEFTFKELDEAAHAVANGLIEKGVKGGDGVAILARNSRWFLIAYFGAARVGARIILLNSEFSGPQIKEVSEREDAKLIIYDDEYTKAVQKAEPELGKLRALGTNPDSDESSGSKDETLADLIERSSKDPAPKASRHASIIILTSGTTGTPKGANRSTPPTLAPVGGILSHVPFKANEVTSLPAPMFHALGFLHGTIAMFLGSTLVLRRKFKPPLVLEDIEKHKVTAMVVVPVMLSRILDAIEKMDKKPDLSTLKIVFVSGSALGADLAERALEDLGPVIYNMYGSTEIAFATIAEPKHLQHNSSTVGPVVKGVKVKIYDDNGKELPQGEIGRIFVGNAFPFEGYTGGGKKQIIDGLLSSGDVGYFGDDGLLYISGRDDEMIVSGGENVFPAEVEDLLNGHPDVVEATAIGVEDKEWGHRLRAFVVKKGDADVDEDTLKHYVRDHLARYKVPREVIFLDELPRNPTGKILKRELREMDPEDSGSGGKGGKSKSDSKSKADGGGKAKDGADKAKTDEADKKDDKDDKAKADGADKKDDKADKESEKAE</sequence>
<dbReference type="InterPro" id="IPR045851">
    <property type="entry name" value="AMP-bd_C_sf"/>
</dbReference>
<dbReference type="NCBIfam" id="NF005859">
    <property type="entry name" value="PRK07788.1"/>
    <property type="match status" value="1"/>
</dbReference>